<accession>A0ABV6A8C9</accession>
<comment type="caution">
    <text evidence="2">The sequence shown here is derived from an EMBL/GenBank/DDBJ whole genome shotgun (WGS) entry which is preliminary data.</text>
</comment>
<feature type="domain" description="NADP-dependent oxidoreductase" evidence="1">
    <location>
        <begin position="5"/>
        <end position="45"/>
    </location>
</feature>
<dbReference type="InterPro" id="IPR023210">
    <property type="entry name" value="NADP_OxRdtase_dom"/>
</dbReference>
<dbReference type="SUPFAM" id="SSF51430">
    <property type="entry name" value="NAD(P)-linked oxidoreductase"/>
    <property type="match status" value="1"/>
</dbReference>
<dbReference type="Proteomes" id="UP001589693">
    <property type="component" value="Unassembled WGS sequence"/>
</dbReference>
<name>A0ABV6A8C9_9PSEU</name>
<evidence type="ECO:0000313" key="2">
    <source>
        <dbReference type="EMBL" id="MFB9909401.1"/>
    </source>
</evidence>
<keyword evidence="3" id="KW-1185">Reference proteome</keyword>
<evidence type="ECO:0000259" key="1">
    <source>
        <dbReference type="Pfam" id="PF00248"/>
    </source>
</evidence>
<gene>
    <name evidence="2" type="ORF">ACFFQA_36165</name>
</gene>
<reference evidence="2 3" key="1">
    <citation type="submission" date="2024-09" db="EMBL/GenBank/DDBJ databases">
        <authorList>
            <person name="Sun Q."/>
            <person name="Mori K."/>
        </authorList>
    </citation>
    <scope>NUCLEOTIDE SEQUENCE [LARGE SCALE GENOMIC DNA]</scope>
    <source>
        <strain evidence="2 3">TBRC 7907</strain>
    </source>
</reference>
<sequence length="48" mass="5195">MARLLARSPVVVSIPGTSSRAHLDENVAAAAIRLEPAQFERLSALRRP</sequence>
<organism evidence="2 3">
    <name type="scientific">Allokutzneria oryzae</name>
    <dbReference type="NCBI Taxonomy" id="1378989"/>
    <lineage>
        <taxon>Bacteria</taxon>
        <taxon>Bacillati</taxon>
        <taxon>Actinomycetota</taxon>
        <taxon>Actinomycetes</taxon>
        <taxon>Pseudonocardiales</taxon>
        <taxon>Pseudonocardiaceae</taxon>
        <taxon>Allokutzneria</taxon>
    </lineage>
</organism>
<protein>
    <submittedName>
        <fullName evidence="2">Aldo/keto reductase</fullName>
    </submittedName>
</protein>
<proteinExistence type="predicted"/>
<dbReference type="RefSeq" id="WP_377862310.1">
    <property type="nucleotide sequence ID" value="NZ_JBHLZU010000033.1"/>
</dbReference>
<dbReference type="EMBL" id="JBHLZU010000033">
    <property type="protein sequence ID" value="MFB9909401.1"/>
    <property type="molecule type" value="Genomic_DNA"/>
</dbReference>
<evidence type="ECO:0000313" key="3">
    <source>
        <dbReference type="Proteomes" id="UP001589693"/>
    </source>
</evidence>
<dbReference type="Pfam" id="PF00248">
    <property type="entry name" value="Aldo_ket_red"/>
    <property type="match status" value="1"/>
</dbReference>
<dbReference type="Gene3D" id="3.20.20.100">
    <property type="entry name" value="NADP-dependent oxidoreductase domain"/>
    <property type="match status" value="1"/>
</dbReference>
<dbReference type="InterPro" id="IPR036812">
    <property type="entry name" value="NAD(P)_OxRdtase_dom_sf"/>
</dbReference>